<dbReference type="EMBL" id="LR743589">
    <property type="protein sequence ID" value="CAA2616574.1"/>
    <property type="molecule type" value="Genomic_DNA"/>
</dbReference>
<proteinExistence type="predicted"/>
<evidence type="ECO:0000259" key="2">
    <source>
        <dbReference type="Pfam" id="PF13961"/>
    </source>
</evidence>
<evidence type="ECO:0000313" key="4">
    <source>
        <dbReference type="Proteomes" id="UP001189122"/>
    </source>
</evidence>
<feature type="compositionally biased region" description="Basic and acidic residues" evidence="1">
    <location>
        <begin position="1"/>
        <end position="15"/>
    </location>
</feature>
<feature type="domain" description="DUF4219" evidence="2">
    <location>
        <begin position="35"/>
        <end position="61"/>
    </location>
</feature>
<reference evidence="3 4" key="1">
    <citation type="submission" date="2019-12" db="EMBL/GenBank/DDBJ databases">
        <authorList>
            <person name="Scholz U."/>
            <person name="Mascher M."/>
            <person name="Fiebig A."/>
        </authorList>
    </citation>
    <scope>NUCLEOTIDE SEQUENCE</scope>
</reference>
<feature type="region of interest" description="Disordered" evidence="1">
    <location>
        <begin position="1"/>
        <end position="20"/>
    </location>
</feature>
<keyword evidence="4" id="KW-1185">Reference proteome</keyword>
<protein>
    <recommendedName>
        <fullName evidence="2">DUF4219 domain-containing protein</fullName>
    </recommendedName>
</protein>
<organism evidence="3">
    <name type="scientific">Spirodela intermedia</name>
    <name type="common">Intermediate duckweed</name>
    <dbReference type="NCBI Taxonomy" id="51605"/>
    <lineage>
        <taxon>Eukaryota</taxon>
        <taxon>Viridiplantae</taxon>
        <taxon>Streptophyta</taxon>
        <taxon>Embryophyta</taxon>
        <taxon>Tracheophyta</taxon>
        <taxon>Spermatophyta</taxon>
        <taxon>Magnoliopsida</taxon>
        <taxon>Liliopsida</taxon>
        <taxon>Araceae</taxon>
        <taxon>Lemnoideae</taxon>
        <taxon>Spirodela</taxon>
    </lineage>
</organism>
<evidence type="ECO:0000256" key="1">
    <source>
        <dbReference type="SAM" id="MobiDB-lite"/>
    </source>
</evidence>
<sequence>MLRHGDATEAKRDLTASRATKGPRDARYLGTFPVLSKANYPLWAMRMQLHFEAHSLWEAIELEIVVRKKDRQALSSIKRSSRLVSREKKNKSSFHMVPRNQEEKVLKAKDAVKIEDTAEAEEEAMTKVLVRTRNLKTNLR</sequence>
<dbReference type="Pfam" id="PF13961">
    <property type="entry name" value="DUF4219"/>
    <property type="match status" value="1"/>
</dbReference>
<gene>
    <name evidence="3" type="ORF">SI7747_02002792</name>
</gene>
<dbReference type="Proteomes" id="UP001189122">
    <property type="component" value="Unassembled WGS sequence"/>
</dbReference>
<dbReference type="AlphaFoldDB" id="A0A7I8IHC2"/>
<evidence type="ECO:0000313" key="3">
    <source>
        <dbReference type="EMBL" id="CAA2616574.1"/>
    </source>
</evidence>
<dbReference type="InterPro" id="IPR025314">
    <property type="entry name" value="DUF4219"/>
</dbReference>
<dbReference type="EMBL" id="CACRZD030000002">
    <property type="protein sequence ID" value="CAA6656252.1"/>
    <property type="molecule type" value="Genomic_DNA"/>
</dbReference>
<name>A0A7I8IHC2_SPIIN</name>
<accession>A0A7I8IHC2</accession>